<dbReference type="PANTHER" id="PTHR39179:SF1">
    <property type="entry name" value="SPORE COAT PROTEIN I"/>
    <property type="match status" value="1"/>
</dbReference>
<dbReference type="GO" id="GO:0042601">
    <property type="term" value="C:endospore-forming forespore"/>
    <property type="evidence" value="ECO:0007669"/>
    <property type="project" value="TreeGrafter"/>
</dbReference>
<name>A0A2A7MKP4_9CLOT</name>
<dbReference type="InterPro" id="IPR011009">
    <property type="entry name" value="Kinase-like_dom_sf"/>
</dbReference>
<evidence type="ECO:0000259" key="1">
    <source>
        <dbReference type="Pfam" id="PF01636"/>
    </source>
</evidence>
<dbReference type="OrthoDB" id="9771902at2"/>
<dbReference type="Gene3D" id="3.90.1200.10">
    <property type="match status" value="1"/>
</dbReference>
<dbReference type="Gene3D" id="3.30.200.20">
    <property type="entry name" value="Phosphorylase Kinase, domain 1"/>
    <property type="match status" value="1"/>
</dbReference>
<dbReference type="STRING" id="137838.GCA_001458595_03621"/>
<keyword evidence="3" id="KW-1185">Reference proteome</keyword>
<reference evidence="2 3" key="1">
    <citation type="submission" date="2017-10" db="EMBL/GenBank/DDBJ databases">
        <title>Effective Description of Clostridium neonatale sp. nov. linked to necrotizing enterocolitis in neonates and a clarification of species assignable to the genus Clostridium (Prazmowski 1880) emend. Lawson and Rainey 2016.</title>
        <authorList>
            <person name="Bernard K."/>
            <person name="Burdz T."/>
            <person name="Wiebe D."/>
            <person name="Balcewich B."/>
            <person name="Alfa M."/>
            <person name="Bernier A.-M."/>
        </authorList>
    </citation>
    <scope>NUCLEOTIDE SEQUENCE [LARGE SCALE GENOMIC DNA]</scope>
    <source>
        <strain evidence="2 3">LCDC99A005</strain>
    </source>
</reference>
<keyword evidence="2" id="KW-0167">Capsid protein</keyword>
<protein>
    <submittedName>
        <fullName evidence="2">CotS family spore coat protein</fullName>
    </submittedName>
</protein>
<dbReference type="Pfam" id="PF01636">
    <property type="entry name" value="APH"/>
    <property type="match status" value="1"/>
</dbReference>
<dbReference type="InterPro" id="IPR047175">
    <property type="entry name" value="CotS-like"/>
</dbReference>
<dbReference type="InterPro" id="IPR002575">
    <property type="entry name" value="Aminoglycoside_PTrfase"/>
</dbReference>
<dbReference type="NCBIfam" id="TIGR02906">
    <property type="entry name" value="spore_CotS"/>
    <property type="match status" value="1"/>
</dbReference>
<gene>
    <name evidence="2" type="ORF">CQ394_10670</name>
</gene>
<accession>A0A2A7MKP4</accession>
<keyword evidence="2" id="KW-0946">Virion</keyword>
<proteinExistence type="predicted"/>
<comment type="caution">
    <text evidence="2">The sequence shown here is derived from an EMBL/GenBank/DDBJ whole genome shotgun (WGS) entry which is preliminary data.</text>
</comment>
<dbReference type="AlphaFoldDB" id="A0A2A7MKP4"/>
<sequence>MNNEVPPSSNYNLSPEIIKQKVLPFYNLKNAKVSMVKFKDSDKQRAVYKITNDEKNYCLKKVYYNKNDLLYVYSAIEWLYQNNINVPKLLPTVNNGRFISHDNMLFILTPWIEGEKCSFDNNNHVSLSIKTLANIHSVSKNFYPINNNSSKIGFDDYYISTLKHFQDLLKSSNDAFKYKDSFSKDFLDNFDVNIKLAKISLYLSRNIDKELLSTALCHGDYVNKNIIFTDSNNVWIIDFDKCKEDYCARDLSYFMRRILKRENTNWDSDLAISILKDYTSIKSLSSSDLKYIVSYICFPQKYWKISRDYYRNIKRCNKLAFKRLLSTATLKSKNQYKFALEVINKVENEFNISLI</sequence>
<dbReference type="RefSeq" id="WP_058296277.1">
    <property type="nucleotide sequence ID" value="NZ_CAMRXB010000050.1"/>
</dbReference>
<organism evidence="2 3">
    <name type="scientific">Clostridium neonatale</name>
    <dbReference type="NCBI Taxonomy" id="137838"/>
    <lineage>
        <taxon>Bacteria</taxon>
        <taxon>Bacillati</taxon>
        <taxon>Bacillota</taxon>
        <taxon>Clostridia</taxon>
        <taxon>Eubacteriales</taxon>
        <taxon>Clostridiaceae</taxon>
        <taxon>Clostridium</taxon>
    </lineage>
</organism>
<evidence type="ECO:0000313" key="2">
    <source>
        <dbReference type="EMBL" id="PEG32130.1"/>
    </source>
</evidence>
<evidence type="ECO:0000313" key="3">
    <source>
        <dbReference type="Proteomes" id="UP000220840"/>
    </source>
</evidence>
<dbReference type="EMBL" id="PDCJ01000001">
    <property type="protein sequence ID" value="PEG32130.1"/>
    <property type="molecule type" value="Genomic_DNA"/>
</dbReference>
<dbReference type="Proteomes" id="UP000220840">
    <property type="component" value="Unassembled WGS sequence"/>
</dbReference>
<dbReference type="PANTHER" id="PTHR39179">
    <property type="entry name" value="SPORE COAT PROTEIN I"/>
    <property type="match status" value="1"/>
</dbReference>
<dbReference type="SUPFAM" id="SSF56112">
    <property type="entry name" value="Protein kinase-like (PK-like)"/>
    <property type="match status" value="1"/>
</dbReference>
<dbReference type="InterPro" id="IPR014255">
    <property type="entry name" value="Spore_coat_CotS"/>
</dbReference>
<feature type="domain" description="Aminoglycoside phosphotransferase" evidence="1">
    <location>
        <begin position="47"/>
        <end position="273"/>
    </location>
</feature>